<dbReference type="EMBL" id="CM045868">
    <property type="protein sequence ID" value="KAI7956716.1"/>
    <property type="molecule type" value="Genomic_DNA"/>
</dbReference>
<accession>A0ACC0EN26</accession>
<name>A0ACC0EN26_9BASI</name>
<comment type="caution">
    <text evidence="1">The sequence shown here is derived from an EMBL/GenBank/DDBJ whole genome shotgun (WGS) entry which is preliminary data.</text>
</comment>
<gene>
    <name evidence="1" type="ORF">MJO28_003811</name>
</gene>
<protein>
    <submittedName>
        <fullName evidence="1">Uncharacterized protein</fullName>
    </submittedName>
</protein>
<sequence length="269" mass="29970">MALRTPITSEEIVVPLFFHLEAGQLVAKCVKPELFVTGKDNNSLAINIWRGLSFNLSELADIPVCNFHKAYDKITYHNGQLVSTMCNLRMLTKDMMIVPLPNPWRTKANGPCTTNCAGDPVSLMFISHDTLRLACTYSQCHNAFREMQEEGFPVHGCTSGKEVLIVSTVLCFLANSPMHAEITSTPTPANSLHPCRACGLATPARKDKPTMEYVCAFFMINSDGYPLGENRKSVQKQMDSFENAKERDHHHLGNVLHHWACVIPSTGKY</sequence>
<reference evidence="1 2" key="3">
    <citation type="journal article" date="2022" name="Microbiol. Spectr.">
        <title>Folding features and dynamics of 3D genome architecture in plant fungal pathogens.</title>
        <authorList>
            <person name="Xia C."/>
        </authorList>
    </citation>
    <scope>NUCLEOTIDE SEQUENCE [LARGE SCALE GENOMIC DNA]</scope>
    <source>
        <strain evidence="1 2">93-210</strain>
    </source>
</reference>
<dbReference type="Proteomes" id="UP001060170">
    <property type="component" value="Chromosome 4"/>
</dbReference>
<proteinExistence type="predicted"/>
<evidence type="ECO:0000313" key="2">
    <source>
        <dbReference type="Proteomes" id="UP001060170"/>
    </source>
</evidence>
<organism evidence="1 2">
    <name type="scientific">Puccinia striiformis f. sp. tritici</name>
    <dbReference type="NCBI Taxonomy" id="168172"/>
    <lineage>
        <taxon>Eukaryota</taxon>
        <taxon>Fungi</taxon>
        <taxon>Dikarya</taxon>
        <taxon>Basidiomycota</taxon>
        <taxon>Pucciniomycotina</taxon>
        <taxon>Pucciniomycetes</taxon>
        <taxon>Pucciniales</taxon>
        <taxon>Pucciniaceae</taxon>
        <taxon>Puccinia</taxon>
    </lineage>
</organism>
<evidence type="ECO:0000313" key="1">
    <source>
        <dbReference type="EMBL" id="KAI7956716.1"/>
    </source>
</evidence>
<keyword evidence="2" id="KW-1185">Reference proteome</keyword>
<reference evidence="2" key="1">
    <citation type="journal article" date="2018" name="BMC Genomics">
        <title>Genomic insights into host adaptation between the wheat stripe rust pathogen (Puccinia striiformis f. sp. tritici) and the barley stripe rust pathogen (Puccinia striiformis f. sp. hordei).</title>
        <authorList>
            <person name="Xia C."/>
            <person name="Wang M."/>
            <person name="Yin C."/>
            <person name="Cornejo O.E."/>
            <person name="Hulbert S.H."/>
            <person name="Chen X."/>
        </authorList>
    </citation>
    <scope>NUCLEOTIDE SEQUENCE [LARGE SCALE GENOMIC DNA]</scope>
    <source>
        <strain evidence="2">93-210</strain>
    </source>
</reference>
<reference evidence="2" key="2">
    <citation type="journal article" date="2018" name="Mol. Plant Microbe Interact.">
        <title>Genome sequence resources for the wheat stripe rust pathogen (Puccinia striiformis f. sp. tritici) and the barley stripe rust pathogen (Puccinia striiformis f. sp. hordei).</title>
        <authorList>
            <person name="Xia C."/>
            <person name="Wang M."/>
            <person name="Yin C."/>
            <person name="Cornejo O.E."/>
            <person name="Hulbert S.H."/>
            <person name="Chen X."/>
        </authorList>
    </citation>
    <scope>NUCLEOTIDE SEQUENCE [LARGE SCALE GENOMIC DNA]</scope>
    <source>
        <strain evidence="2">93-210</strain>
    </source>
</reference>